<gene>
    <name evidence="3" type="primary">LOC106546311</name>
</gene>
<proteinExistence type="predicted"/>
<dbReference type="AlphaFoldDB" id="A0A6I9XWU2"/>
<accession>A0A6I9XWU2</accession>
<dbReference type="GeneID" id="106546311"/>
<dbReference type="Proteomes" id="UP000504617">
    <property type="component" value="Unplaced"/>
</dbReference>
<name>A0A6I9XWU2_9SAUR</name>
<dbReference type="Gene3D" id="1.20.1270.60">
    <property type="entry name" value="Arfaptin homology (AH) domain/BAR domain"/>
    <property type="match status" value="1"/>
</dbReference>
<dbReference type="InterPro" id="IPR027267">
    <property type="entry name" value="AH/BAR_dom_sf"/>
</dbReference>
<dbReference type="PANTHER" id="PTHR46415:SF1">
    <property type="entry name" value="DCC-INTERACTING PROTEIN 13-BETA"/>
    <property type="match status" value="1"/>
</dbReference>
<dbReference type="GO" id="GO:0023052">
    <property type="term" value="P:signaling"/>
    <property type="evidence" value="ECO:0007669"/>
    <property type="project" value="TreeGrafter"/>
</dbReference>
<protein>
    <submittedName>
        <fullName evidence="3">DCC-interacting protein 13-beta-like</fullName>
    </submittedName>
</protein>
<feature type="domain" description="BAR" evidence="1">
    <location>
        <begin position="1"/>
        <end position="104"/>
    </location>
</feature>
<reference evidence="3" key="1">
    <citation type="submission" date="2025-08" db="UniProtKB">
        <authorList>
            <consortium name="RefSeq"/>
        </authorList>
    </citation>
    <scope>IDENTIFICATION</scope>
    <source>
        <tissue evidence="3">Skeletal muscle</tissue>
    </source>
</reference>
<dbReference type="GO" id="GO:0010008">
    <property type="term" value="C:endosome membrane"/>
    <property type="evidence" value="ECO:0007669"/>
    <property type="project" value="TreeGrafter"/>
</dbReference>
<evidence type="ECO:0000313" key="2">
    <source>
        <dbReference type="Proteomes" id="UP000504617"/>
    </source>
</evidence>
<keyword evidence="2" id="KW-1185">Reference proteome</keyword>
<dbReference type="OrthoDB" id="10070851at2759"/>
<dbReference type="InterPro" id="IPR004148">
    <property type="entry name" value="BAR_dom"/>
</dbReference>
<sequence length="144" mass="16333">MARYSRLPKKKDNGKLKAEVAKEVASARRKQHLSSLQYYCALNALQYRKRVAMMEPMLGYAHSQINFLKKGAERFSKKLDGFLTSVTNTVQSIQEESDAEIEAMRVSQQDLLSVGESVYTPDFDASPVINKNLIQKAGYLNLRK</sequence>
<dbReference type="Pfam" id="PF16746">
    <property type="entry name" value="BAR_3"/>
    <property type="match status" value="1"/>
</dbReference>
<dbReference type="KEGG" id="tsr:106546311"/>
<evidence type="ECO:0000313" key="3">
    <source>
        <dbReference type="RefSeq" id="XP_013918622.1"/>
    </source>
</evidence>
<organism evidence="2 3">
    <name type="scientific">Thamnophis sirtalis</name>
    <dbReference type="NCBI Taxonomy" id="35019"/>
    <lineage>
        <taxon>Eukaryota</taxon>
        <taxon>Metazoa</taxon>
        <taxon>Chordata</taxon>
        <taxon>Craniata</taxon>
        <taxon>Vertebrata</taxon>
        <taxon>Euteleostomi</taxon>
        <taxon>Lepidosauria</taxon>
        <taxon>Squamata</taxon>
        <taxon>Bifurcata</taxon>
        <taxon>Unidentata</taxon>
        <taxon>Episquamata</taxon>
        <taxon>Toxicofera</taxon>
        <taxon>Serpentes</taxon>
        <taxon>Colubroidea</taxon>
        <taxon>Colubridae</taxon>
        <taxon>Natricinae</taxon>
        <taxon>Thamnophis</taxon>
    </lineage>
</organism>
<dbReference type="SUPFAM" id="SSF103657">
    <property type="entry name" value="BAR/IMD domain-like"/>
    <property type="match status" value="1"/>
</dbReference>
<dbReference type="RefSeq" id="XP_013918622.1">
    <property type="nucleotide sequence ID" value="XM_014063147.1"/>
</dbReference>
<evidence type="ECO:0000259" key="1">
    <source>
        <dbReference type="Pfam" id="PF16746"/>
    </source>
</evidence>
<dbReference type="InterPro" id="IPR047181">
    <property type="entry name" value="DP13A/B"/>
</dbReference>
<dbReference type="PANTHER" id="PTHR46415">
    <property type="entry name" value="ADAPTOR PROTEIN, PHOSPHOTYROSINE INTERACTION, PH DOMAIN AND LEUCINE ZIPPER-CONTAINING 2"/>
    <property type="match status" value="1"/>
</dbReference>